<proteinExistence type="predicted"/>
<protein>
    <submittedName>
        <fullName evidence="2">Uncharacterized protein</fullName>
    </submittedName>
</protein>
<feature type="region of interest" description="Disordered" evidence="1">
    <location>
        <begin position="88"/>
        <end position="160"/>
    </location>
</feature>
<dbReference type="RefSeq" id="WP_345240644.1">
    <property type="nucleotide sequence ID" value="NZ_BAABHD010000005.1"/>
</dbReference>
<evidence type="ECO:0000313" key="3">
    <source>
        <dbReference type="Proteomes" id="UP001501175"/>
    </source>
</evidence>
<evidence type="ECO:0000256" key="1">
    <source>
        <dbReference type="SAM" id="MobiDB-lite"/>
    </source>
</evidence>
<organism evidence="2 3">
    <name type="scientific">Nibrella saemangeumensis</name>
    <dbReference type="NCBI Taxonomy" id="1084526"/>
    <lineage>
        <taxon>Bacteria</taxon>
        <taxon>Pseudomonadati</taxon>
        <taxon>Bacteroidota</taxon>
        <taxon>Cytophagia</taxon>
        <taxon>Cytophagales</taxon>
        <taxon>Spirosomataceae</taxon>
        <taxon>Nibrella</taxon>
    </lineage>
</organism>
<dbReference type="Proteomes" id="UP001501175">
    <property type="component" value="Unassembled WGS sequence"/>
</dbReference>
<gene>
    <name evidence="2" type="ORF">GCM10023189_07310</name>
</gene>
<keyword evidence="3" id="KW-1185">Reference proteome</keyword>
<comment type="caution">
    <text evidence="2">The sequence shown here is derived from an EMBL/GenBank/DDBJ whole genome shotgun (WGS) entry which is preliminary data.</text>
</comment>
<sequence length="160" mass="17970">MGNKTSAFDPEEVDPKFYSNDPYQHGTSDYGRVTEGTNVETFNSVSGMDQDIENTELIAGLRERNMGEGHPATPKGESLNTDQEWEVNPEAVNQGSHANPQMMSDEANRKLEQIPDNPSDEALFHRHDATYLEQSDNPNTDYDPHNVGYDNQPGKRDIKE</sequence>
<feature type="compositionally biased region" description="Polar residues" evidence="1">
    <location>
        <begin position="91"/>
        <end position="102"/>
    </location>
</feature>
<accession>A0ABP8MDC6</accession>
<name>A0ABP8MDC6_9BACT</name>
<reference evidence="3" key="1">
    <citation type="journal article" date="2019" name="Int. J. Syst. Evol. Microbiol.">
        <title>The Global Catalogue of Microorganisms (GCM) 10K type strain sequencing project: providing services to taxonomists for standard genome sequencing and annotation.</title>
        <authorList>
            <consortium name="The Broad Institute Genomics Platform"/>
            <consortium name="The Broad Institute Genome Sequencing Center for Infectious Disease"/>
            <person name="Wu L."/>
            <person name="Ma J."/>
        </authorList>
    </citation>
    <scope>NUCLEOTIDE SEQUENCE [LARGE SCALE GENOMIC DNA]</scope>
    <source>
        <strain evidence="3">JCM 17927</strain>
    </source>
</reference>
<dbReference type="EMBL" id="BAABHD010000005">
    <property type="protein sequence ID" value="GAA4448842.1"/>
    <property type="molecule type" value="Genomic_DNA"/>
</dbReference>
<feature type="region of interest" description="Disordered" evidence="1">
    <location>
        <begin position="1"/>
        <end position="35"/>
    </location>
</feature>
<evidence type="ECO:0000313" key="2">
    <source>
        <dbReference type="EMBL" id="GAA4448842.1"/>
    </source>
</evidence>